<dbReference type="Proteomes" id="UP000799776">
    <property type="component" value="Unassembled WGS sequence"/>
</dbReference>
<feature type="region of interest" description="Disordered" evidence="1">
    <location>
        <begin position="99"/>
        <end position="139"/>
    </location>
</feature>
<proteinExistence type="predicted"/>
<feature type="compositionally biased region" description="Basic and acidic residues" evidence="1">
    <location>
        <begin position="461"/>
        <end position="470"/>
    </location>
</feature>
<feature type="compositionally biased region" description="Low complexity" evidence="1">
    <location>
        <begin position="429"/>
        <end position="442"/>
    </location>
</feature>
<dbReference type="EMBL" id="ML978723">
    <property type="protein sequence ID" value="KAF2086763.1"/>
    <property type="molecule type" value="Genomic_DNA"/>
</dbReference>
<feature type="region of interest" description="Disordered" evidence="1">
    <location>
        <begin position="231"/>
        <end position="260"/>
    </location>
</feature>
<dbReference type="AlphaFoldDB" id="A0A9P4HU36"/>
<feature type="region of interest" description="Disordered" evidence="1">
    <location>
        <begin position="160"/>
        <end position="215"/>
    </location>
</feature>
<feature type="region of interest" description="Disordered" evidence="1">
    <location>
        <begin position="330"/>
        <end position="480"/>
    </location>
</feature>
<feature type="region of interest" description="Disordered" evidence="1">
    <location>
        <begin position="1"/>
        <end position="41"/>
    </location>
</feature>
<feature type="compositionally biased region" description="Polar residues" evidence="1">
    <location>
        <begin position="588"/>
        <end position="597"/>
    </location>
</feature>
<comment type="caution">
    <text evidence="2">The sequence shown here is derived from an EMBL/GenBank/DDBJ whole genome shotgun (WGS) entry which is preliminary data.</text>
</comment>
<protein>
    <submittedName>
        <fullName evidence="2">Uncharacterized protein</fullName>
    </submittedName>
</protein>
<accession>A0A9P4HU36</accession>
<feature type="region of interest" description="Disordered" evidence="1">
    <location>
        <begin position="565"/>
        <end position="597"/>
    </location>
</feature>
<reference evidence="2" key="1">
    <citation type="journal article" date="2020" name="Stud. Mycol.">
        <title>101 Dothideomycetes genomes: a test case for predicting lifestyles and emergence of pathogens.</title>
        <authorList>
            <person name="Haridas S."/>
            <person name="Albert R."/>
            <person name="Binder M."/>
            <person name="Bloem J."/>
            <person name="Labutti K."/>
            <person name="Salamov A."/>
            <person name="Andreopoulos B."/>
            <person name="Baker S."/>
            <person name="Barry K."/>
            <person name="Bills G."/>
            <person name="Bluhm B."/>
            <person name="Cannon C."/>
            <person name="Castanera R."/>
            <person name="Culley D."/>
            <person name="Daum C."/>
            <person name="Ezra D."/>
            <person name="Gonzalez J."/>
            <person name="Henrissat B."/>
            <person name="Kuo A."/>
            <person name="Liang C."/>
            <person name="Lipzen A."/>
            <person name="Lutzoni F."/>
            <person name="Magnuson J."/>
            <person name="Mondo S."/>
            <person name="Nolan M."/>
            <person name="Ohm R."/>
            <person name="Pangilinan J."/>
            <person name="Park H.-J."/>
            <person name="Ramirez L."/>
            <person name="Alfaro M."/>
            <person name="Sun H."/>
            <person name="Tritt A."/>
            <person name="Yoshinaga Y."/>
            <person name="Zwiers L.-H."/>
            <person name="Turgeon B."/>
            <person name="Goodwin S."/>
            <person name="Spatafora J."/>
            <person name="Crous P."/>
            <person name="Grigoriev I."/>
        </authorList>
    </citation>
    <scope>NUCLEOTIDE SEQUENCE</scope>
    <source>
        <strain evidence="2">CBS 121410</strain>
    </source>
</reference>
<feature type="compositionally biased region" description="Basic and acidic residues" evidence="1">
    <location>
        <begin position="356"/>
        <end position="371"/>
    </location>
</feature>
<feature type="compositionally biased region" description="Polar residues" evidence="1">
    <location>
        <begin position="20"/>
        <end position="29"/>
    </location>
</feature>
<organism evidence="2 3">
    <name type="scientific">Saccharata proteae CBS 121410</name>
    <dbReference type="NCBI Taxonomy" id="1314787"/>
    <lineage>
        <taxon>Eukaryota</taxon>
        <taxon>Fungi</taxon>
        <taxon>Dikarya</taxon>
        <taxon>Ascomycota</taxon>
        <taxon>Pezizomycotina</taxon>
        <taxon>Dothideomycetes</taxon>
        <taxon>Dothideomycetes incertae sedis</taxon>
        <taxon>Botryosphaeriales</taxon>
        <taxon>Saccharataceae</taxon>
        <taxon>Saccharata</taxon>
    </lineage>
</organism>
<evidence type="ECO:0000313" key="2">
    <source>
        <dbReference type="EMBL" id="KAF2086763.1"/>
    </source>
</evidence>
<feature type="compositionally biased region" description="Low complexity" evidence="1">
    <location>
        <begin position="239"/>
        <end position="255"/>
    </location>
</feature>
<sequence>MTSPLLEPIKPTEDEPPPQQALSSKTPTGNPGALHVHAEHGPTVLTKHVSEGTNILDCAEEENPETEIRWPVRRFSASSDPVTKARRMRRLETIIQKAKQHGHRHRTLVDSPAEENETADNNAELVPSPVRRLSSHSGGPRFLWYHSTGDIFRRAKDAAHATSRHIRSRSRPVTGAEMPVSSVEEAPAPGLHRTQTDPTTAEIAGESSLEQDSRRREHCLPSLHLWVHRTDSNSPPVTSAHLESSPSLSSNGSRSAKSARADTAVTLADVHVWSAASHFEPEDESSSLAWEGRRSTTPSTQFVESSYGAYEVVWDDTTSPILEDEVYDAADESDEVLPPQRLPRSSSWAFGNSSKDNLDPSPRRDQAELTRSRSHPRFRPYVEVYQDEEPTFDLDDDGLTMAAAPPNSKRASFQNFHRPTRQSSEDSPDLSPSLSSSSEVSVAPEDEAFPHSHSSQLEVPEPPRRPDSPRPHNSSDGLNLRYRNLSNLPEESASLTRNHRDSYQLTRERYLDYPEANSPYLHDAPYLHRDSVAIARDRLRKKHGQSATTAPIDVPRMQQQISFVGGLSPIPDFSPRSQSEPPNIAGMTRSSSMTAGT</sequence>
<keyword evidence="3" id="KW-1185">Reference proteome</keyword>
<feature type="compositionally biased region" description="Acidic residues" evidence="1">
    <location>
        <begin position="385"/>
        <end position="398"/>
    </location>
</feature>
<evidence type="ECO:0000313" key="3">
    <source>
        <dbReference type="Proteomes" id="UP000799776"/>
    </source>
</evidence>
<feature type="region of interest" description="Disordered" evidence="1">
    <location>
        <begin position="281"/>
        <end position="300"/>
    </location>
</feature>
<gene>
    <name evidence="2" type="ORF">K490DRAFT_66545</name>
</gene>
<evidence type="ECO:0000256" key="1">
    <source>
        <dbReference type="SAM" id="MobiDB-lite"/>
    </source>
</evidence>
<feature type="compositionally biased region" description="Polar residues" evidence="1">
    <location>
        <begin position="343"/>
        <end position="355"/>
    </location>
</feature>
<name>A0A9P4HU36_9PEZI</name>
<dbReference type="OrthoDB" id="3944862at2759"/>